<protein>
    <submittedName>
        <fullName evidence="1">Uncharacterized protein</fullName>
    </submittedName>
</protein>
<evidence type="ECO:0000313" key="2">
    <source>
        <dbReference type="Proteomes" id="UP000269221"/>
    </source>
</evidence>
<dbReference type="Proteomes" id="UP000269221">
    <property type="component" value="Unassembled WGS sequence"/>
</dbReference>
<dbReference type="EMBL" id="QRBI01000104">
    <property type="protein sequence ID" value="RMC15169.1"/>
    <property type="molecule type" value="Genomic_DNA"/>
</dbReference>
<gene>
    <name evidence="1" type="ORF">DUI87_07351</name>
</gene>
<dbReference type="AlphaFoldDB" id="A0A3M0KPJ8"/>
<name>A0A3M0KPJ8_HIRRU</name>
<organism evidence="1 2">
    <name type="scientific">Hirundo rustica rustica</name>
    <dbReference type="NCBI Taxonomy" id="333673"/>
    <lineage>
        <taxon>Eukaryota</taxon>
        <taxon>Metazoa</taxon>
        <taxon>Chordata</taxon>
        <taxon>Craniata</taxon>
        <taxon>Vertebrata</taxon>
        <taxon>Euteleostomi</taxon>
        <taxon>Archelosauria</taxon>
        <taxon>Archosauria</taxon>
        <taxon>Dinosauria</taxon>
        <taxon>Saurischia</taxon>
        <taxon>Theropoda</taxon>
        <taxon>Coelurosauria</taxon>
        <taxon>Aves</taxon>
        <taxon>Neognathae</taxon>
        <taxon>Neoaves</taxon>
        <taxon>Telluraves</taxon>
        <taxon>Australaves</taxon>
        <taxon>Passeriformes</taxon>
        <taxon>Sylvioidea</taxon>
        <taxon>Hirundinidae</taxon>
        <taxon>Hirundo</taxon>
    </lineage>
</organism>
<proteinExistence type="predicted"/>
<reference evidence="1 2" key="1">
    <citation type="submission" date="2018-07" db="EMBL/GenBank/DDBJ databases">
        <title>A high quality draft genome assembly of the barn swallow (H. rustica rustica).</title>
        <authorList>
            <person name="Formenti G."/>
            <person name="Chiara M."/>
            <person name="Poveda L."/>
            <person name="Francoijs K.-J."/>
            <person name="Bonisoli-Alquati A."/>
            <person name="Canova L."/>
            <person name="Gianfranceschi L."/>
            <person name="Horner D.S."/>
            <person name="Saino N."/>
        </authorList>
    </citation>
    <scope>NUCLEOTIDE SEQUENCE [LARGE SCALE GENOMIC DNA]</scope>
    <source>
        <strain evidence="1">Chelidonia</strain>
        <tissue evidence="1">Blood</tissue>
    </source>
</reference>
<sequence>MRMRCVHRPIAKDASSDLHINVTPEVNALTVVAEVDVTGYCESDYPTNRTLPKKLNLLLYPMDDDDAAVYNREGAKMFRQHTRPKLPSQQHNSTFERWIQY</sequence>
<keyword evidence="2" id="KW-1185">Reference proteome</keyword>
<accession>A0A3M0KPJ8</accession>
<comment type="caution">
    <text evidence="1">The sequence shown here is derived from an EMBL/GenBank/DDBJ whole genome shotgun (WGS) entry which is preliminary data.</text>
</comment>
<evidence type="ECO:0000313" key="1">
    <source>
        <dbReference type="EMBL" id="RMC15169.1"/>
    </source>
</evidence>